<dbReference type="Pfam" id="PF07396">
    <property type="entry name" value="Porin_O_P"/>
    <property type="match status" value="1"/>
</dbReference>
<dbReference type="InterPro" id="IPR023614">
    <property type="entry name" value="Porin_dom_sf"/>
</dbReference>
<dbReference type="EMBL" id="JADIMG010000055">
    <property type="protein sequence ID" value="MBO8459808.1"/>
    <property type="molecule type" value="Genomic_DNA"/>
</dbReference>
<evidence type="ECO:0000256" key="1">
    <source>
        <dbReference type="SAM" id="SignalP"/>
    </source>
</evidence>
<evidence type="ECO:0000313" key="2">
    <source>
        <dbReference type="EMBL" id="MBO8459808.1"/>
    </source>
</evidence>
<protein>
    <submittedName>
        <fullName evidence="2">Porin</fullName>
    </submittedName>
</protein>
<feature type="signal peptide" evidence="1">
    <location>
        <begin position="1"/>
        <end position="19"/>
    </location>
</feature>
<dbReference type="Gene3D" id="2.40.160.10">
    <property type="entry name" value="Porin"/>
    <property type="match status" value="1"/>
</dbReference>
<accession>A0A9D9HTV4</accession>
<comment type="caution">
    <text evidence="2">The sequence shown here is derived from an EMBL/GenBank/DDBJ whole genome shotgun (WGS) entry which is preliminary data.</text>
</comment>
<organism evidence="2 3">
    <name type="scientific">Candidatus Gallipaludibacter merdavium</name>
    <dbReference type="NCBI Taxonomy" id="2840839"/>
    <lineage>
        <taxon>Bacteria</taxon>
        <taxon>Pseudomonadati</taxon>
        <taxon>Bacteroidota</taxon>
        <taxon>Bacteroidia</taxon>
        <taxon>Bacteroidales</taxon>
        <taxon>Candidatus Gallipaludibacter</taxon>
    </lineage>
</organism>
<reference evidence="2" key="1">
    <citation type="submission" date="2020-10" db="EMBL/GenBank/DDBJ databases">
        <authorList>
            <person name="Gilroy R."/>
        </authorList>
    </citation>
    <scope>NUCLEOTIDE SEQUENCE</scope>
    <source>
        <strain evidence="2">G3-3990</strain>
    </source>
</reference>
<feature type="chain" id="PRO_5039051929" evidence="1">
    <location>
        <begin position="20"/>
        <end position="348"/>
    </location>
</feature>
<dbReference type="InterPro" id="IPR010870">
    <property type="entry name" value="Porin_O/P"/>
</dbReference>
<dbReference type="SUPFAM" id="SSF56935">
    <property type="entry name" value="Porins"/>
    <property type="match status" value="1"/>
</dbReference>
<dbReference type="Proteomes" id="UP000823641">
    <property type="component" value="Unassembled WGS sequence"/>
</dbReference>
<name>A0A9D9HTV4_9BACT</name>
<sequence>MRKSILIGVMCLLAFAGKASDSIAAKDFVPKISGLIRAKYEYNTSVNGHRFQVRNARFSLRGNIWPSYIHYKAEIDLSDEGEIKMLDAYISYAPDKGVMKGFSATIGQQKVPFSTENLRSPYQFYFANRSFIGKQMSHDVRDVGLKLAYEYDKVFPFSLSLGIYNGDGLYNQQEWQKSMNYAARLVFHPFKPWQISFSLNSVKPDAIRMNLYDVNTFVDFFNFHIESEYVYKQYQHDVFKPTHAFLVFASYDIFFKDRKHADKFGYWPCKISPLFRYDFMTDNNDGYADETGAYLPTYPSRQRLTAGITFSPGIPFLSDIRLNYEHYIYENPQLNQDNKLVLECVARF</sequence>
<proteinExistence type="predicted"/>
<dbReference type="AlphaFoldDB" id="A0A9D9HTV4"/>
<evidence type="ECO:0000313" key="3">
    <source>
        <dbReference type="Proteomes" id="UP000823641"/>
    </source>
</evidence>
<reference evidence="2" key="2">
    <citation type="journal article" date="2021" name="PeerJ">
        <title>Extensive microbial diversity within the chicken gut microbiome revealed by metagenomics and culture.</title>
        <authorList>
            <person name="Gilroy R."/>
            <person name="Ravi A."/>
            <person name="Getino M."/>
            <person name="Pursley I."/>
            <person name="Horton D.L."/>
            <person name="Alikhan N.F."/>
            <person name="Baker D."/>
            <person name="Gharbi K."/>
            <person name="Hall N."/>
            <person name="Watson M."/>
            <person name="Adriaenssens E.M."/>
            <person name="Foster-Nyarko E."/>
            <person name="Jarju S."/>
            <person name="Secka A."/>
            <person name="Antonio M."/>
            <person name="Oren A."/>
            <person name="Chaudhuri R.R."/>
            <person name="La Ragione R."/>
            <person name="Hildebrand F."/>
            <person name="Pallen M.J."/>
        </authorList>
    </citation>
    <scope>NUCLEOTIDE SEQUENCE</scope>
    <source>
        <strain evidence="2">G3-3990</strain>
    </source>
</reference>
<keyword evidence="1" id="KW-0732">Signal</keyword>
<gene>
    <name evidence="2" type="ORF">IAA73_05680</name>
</gene>